<dbReference type="Proteomes" id="UP000069632">
    <property type="component" value="Unassembled WGS sequence"/>
</dbReference>
<name>A0A128EH83_9BACT</name>
<keyword evidence="1" id="KW-1133">Transmembrane helix</keyword>
<keyword evidence="2" id="KW-0560">Oxidoreductase</keyword>
<evidence type="ECO:0000313" key="3">
    <source>
        <dbReference type="Proteomes" id="UP000069632"/>
    </source>
</evidence>
<dbReference type="Pfam" id="PF05545">
    <property type="entry name" value="FixQ"/>
    <property type="match status" value="1"/>
</dbReference>
<feature type="transmembrane region" description="Helical" evidence="1">
    <location>
        <begin position="12"/>
        <end position="31"/>
    </location>
</feature>
<keyword evidence="3" id="KW-1185">Reference proteome</keyword>
<dbReference type="InterPro" id="IPR008621">
    <property type="entry name" value="Cbb3-typ_cyt_oxidase_comp"/>
</dbReference>
<dbReference type="AlphaFoldDB" id="A0A128EH83"/>
<evidence type="ECO:0000313" key="2">
    <source>
        <dbReference type="EMBL" id="CZE47752.1"/>
    </source>
</evidence>
<dbReference type="GO" id="GO:0016491">
    <property type="term" value="F:oxidoreductase activity"/>
    <property type="evidence" value="ECO:0007669"/>
    <property type="project" value="UniProtKB-KW"/>
</dbReference>
<dbReference type="OrthoDB" id="5334837at2"/>
<reference evidence="2 3" key="1">
    <citation type="submission" date="2016-02" db="EMBL/GenBank/DDBJ databases">
        <authorList>
            <consortium name="Pathogen Informatics"/>
        </authorList>
    </citation>
    <scope>NUCLEOTIDE SEQUENCE [LARGE SCALE GENOMIC DNA]</scope>
    <source>
        <strain evidence="2 3">RC20</strain>
    </source>
</reference>
<organism evidence="2 3">
    <name type="scientific">Campylobacter geochelonis</name>
    <dbReference type="NCBI Taxonomy" id="1780362"/>
    <lineage>
        <taxon>Bacteria</taxon>
        <taxon>Pseudomonadati</taxon>
        <taxon>Campylobacterota</taxon>
        <taxon>Epsilonproteobacteria</taxon>
        <taxon>Campylobacterales</taxon>
        <taxon>Campylobacteraceae</taxon>
        <taxon>Campylobacter</taxon>
    </lineage>
</organism>
<sequence>MSIETMRELQAYGYFILIVSLSIGLYAYYYHLYKSEKTGRRNYEKYGKLALDDSLEDEVLESVPSQDNDNTKKEFRK</sequence>
<evidence type="ECO:0000256" key="1">
    <source>
        <dbReference type="SAM" id="Phobius"/>
    </source>
</evidence>
<accession>A0A128EH83</accession>
<keyword evidence="1" id="KW-0472">Membrane</keyword>
<dbReference type="EC" id="1.9.3.1" evidence="2"/>
<dbReference type="InterPro" id="IPR014107">
    <property type="entry name" value="Cyt_c_oxidase_cbb3_CcoQ"/>
</dbReference>
<protein>
    <submittedName>
        <fullName evidence="2">Cytochrome c oxidase, Cbb3-type, CcoQ subunit</fullName>
        <ecNumber evidence="2">1.9.3.1</ecNumber>
    </submittedName>
</protein>
<dbReference type="RefSeq" id="WP_075493162.1">
    <property type="nucleotide sequence ID" value="NZ_CP053844.1"/>
</dbReference>
<dbReference type="NCBIfam" id="TIGR02736">
    <property type="entry name" value="cbb3_Q_epsi"/>
    <property type="match status" value="1"/>
</dbReference>
<gene>
    <name evidence="2" type="ORF">ERS672216_01046</name>
</gene>
<proteinExistence type="predicted"/>
<keyword evidence="1" id="KW-0812">Transmembrane</keyword>
<dbReference type="EMBL" id="FIZP01000004">
    <property type="protein sequence ID" value="CZE47752.1"/>
    <property type="molecule type" value="Genomic_DNA"/>
</dbReference>